<proteinExistence type="predicted"/>
<dbReference type="RefSeq" id="WP_247381615.1">
    <property type="nucleotide sequence ID" value="NZ_JALLGV010000011.1"/>
</dbReference>
<gene>
    <name evidence="1" type="ORF">ACFR9U_14620</name>
</gene>
<dbReference type="Gene3D" id="1.10.10.10">
    <property type="entry name" value="Winged helix-like DNA-binding domain superfamily/Winged helix DNA-binding domain"/>
    <property type="match status" value="1"/>
</dbReference>
<evidence type="ECO:0000313" key="1">
    <source>
        <dbReference type="EMBL" id="MFD1588213.1"/>
    </source>
</evidence>
<dbReference type="SUPFAM" id="SSF46785">
    <property type="entry name" value="Winged helix' DNA-binding domain"/>
    <property type="match status" value="1"/>
</dbReference>
<protein>
    <submittedName>
        <fullName evidence="1">Winged helix-turn-helix domain-containing protein</fullName>
    </submittedName>
</protein>
<comment type="caution">
    <text evidence="1">The sequence shown here is derived from an EMBL/GenBank/DDBJ whole genome shotgun (WGS) entry which is preliminary data.</text>
</comment>
<reference evidence="1 2" key="1">
    <citation type="journal article" date="2019" name="Int. J. Syst. Evol. Microbiol.">
        <title>The Global Catalogue of Microorganisms (GCM) 10K type strain sequencing project: providing services to taxonomists for standard genome sequencing and annotation.</title>
        <authorList>
            <consortium name="The Broad Institute Genomics Platform"/>
            <consortium name="The Broad Institute Genome Sequencing Center for Infectious Disease"/>
            <person name="Wu L."/>
            <person name="Ma J."/>
        </authorList>
    </citation>
    <scope>NUCLEOTIDE SEQUENCE [LARGE SCALE GENOMIC DNA]</scope>
    <source>
        <strain evidence="1 2">CGMCC 1.12125</strain>
    </source>
</reference>
<accession>A0ABD6CEI9</accession>
<dbReference type="AlphaFoldDB" id="A0ABD6CEI9"/>
<dbReference type="InterPro" id="IPR036390">
    <property type="entry name" value="WH_DNA-bd_sf"/>
</dbReference>
<keyword evidence="2" id="KW-1185">Reference proteome</keyword>
<dbReference type="InterPro" id="IPR036388">
    <property type="entry name" value="WH-like_DNA-bd_sf"/>
</dbReference>
<dbReference type="Proteomes" id="UP001597119">
    <property type="component" value="Unassembled WGS sequence"/>
</dbReference>
<organism evidence="1 2">
    <name type="scientific">Halorientalis brevis</name>
    <dbReference type="NCBI Taxonomy" id="1126241"/>
    <lineage>
        <taxon>Archaea</taxon>
        <taxon>Methanobacteriati</taxon>
        <taxon>Methanobacteriota</taxon>
        <taxon>Stenosarchaea group</taxon>
        <taxon>Halobacteria</taxon>
        <taxon>Halobacteriales</taxon>
        <taxon>Haloarculaceae</taxon>
        <taxon>Halorientalis</taxon>
    </lineage>
</organism>
<name>A0ABD6CEI9_9EURY</name>
<sequence length="90" mass="9895">MPTNDGSIPDDEFLRVAALLPDPVFTAKEVTENLPISNQAVNKRLNKLEENDLIASKRVGAAAVVYWLTPAGKQKVGETLSEWRQSSESQ</sequence>
<dbReference type="EMBL" id="JBHUDJ010000009">
    <property type="protein sequence ID" value="MFD1588213.1"/>
    <property type="molecule type" value="Genomic_DNA"/>
</dbReference>
<evidence type="ECO:0000313" key="2">
    <source>
        <dbReference type="Proteomes" id="UP001597119"/>
    </source>
</evidence>